<accession>A0A9W9LA45</accession>
<feature type="compositionally biased region" description="Low complexity" evidence="2">
    <location>
        <begin position="46"/>
        <end position="56"/>
    </location>
</feature>
<feature type="region of interest" description="Disordered" evidence="2">
    <location>
        <begin position="759"/>
        <end position="792"/>
    </location>
</feature>
<keyword evidence="4" id="KW-1185">Reference proteome</keyword>
<feature type="compositionally biased region" description="Low complexity" evidence="2">
    <location>
        <begin position="1"/>
        <end position="14"/>
    </location>
</feature>
<dbReference type="EMBL" id="JAPQKL010000001">
    <property type="protein sequence ID" value="KAJ5146124.1"/>
    <property type="molecule type" value="Genomic_DNA"/>
</dbReference>
<comment type="caution">
    <text evidence="3">The sequence shown here is derived from an EMBL/GenBank/DDBJ whole genome shotgun (WGS) entry which is preliminary data.</text>
</comment>
<feature type="compositionally biased region" description="Basic and acidic residues" evidence="2">
    <location>
        <begin position="20"/>
        <end position="29"/>
    </location>
</feature>
<dbReference type="AlphaFoldDB" id="A0A9W9LA45"/>
<gene>
    <name evidence="3" type="ORF">N7515_000688</name>
</gene>
<feature type="region of interest" description="Disordered" evidence="2">
    <location>
        <begin position="804"/>
        <end position="864"/>
    </location>
</feature>
<evidence type="ECO:0000313" key="3">
    <source>
        <dbReference type="EMBL" id="KAJ5146124.1"/>
    </source>
</evidence>
<evidence type="ECO:0000313" key="4">
    <source>
        <dbReference type="Proteomes" id="UP001149079"/>
    </source>
</evidence>
<dbReference type="Proteomes" id="UP001149079">
    <property type="component" value="Unassembled WGS sequence"/>
</dbReference>
<reference evidence="3" key="2">
    <citation type="journal article" date="2023" name="IMA Fungus">
        <title>Comparative genomic study of the Penicillium genus elucidates a diverse pangenome and 15 lateral gene transfer events.</title>
        <authorList>
            <person name="Petersen C."/>
            <person name="Sorensen T."/>
            <person name="Nielsen M.R."/>
            <person name="Sondergaard T.E."/>
            <person name="Sorensen J.L."/>
            <person name="Fitzpatrick D.A."/>
            <person name="Frisvad J.C."/>
            <person name="Nielsen K.L."/>
        </authorList>
    </citation>
    <scope>NUCLEOTIDE SEQUENCE</scope>
    <source>
        <strain evidence="3">IBT 22155</strain>
    </source>
</reference>
<name>A0A9W9LA45_9EURO</name>
<proteinExistence type="predicted"/>
<feature type="compositionally biased region" description="Polar residues" evidence="2">
    <location>
        <begin position="433"/>
        <end position="449"/>
    </location>
</feature>
<reference evidence="3" key="1">
    <citation type="submission" date="2022-11" db="EMBL/GenBank/DDBJ databases">
        <authorList>
            <person name="Petersen C."/>
        </authorList>
    </citation>
    <scope>NUCLEOTIDE SEQUENCE</scope>
    <source>
        <strain evidence="3">IBT 22155</strain>
    </source>
</reference>
<sequence>MTLNNNQPNPNENHPNPHHSTMEKGEGPRLPEGPQRRNGVTPFQRAPPASTAAPLHTPAPPHGPQRRNGVIPFQMAPPASAAAPLNPPPAHPKGQKRPGTPFPGATPRSAGSAAPGKTTVPPPKKRLGGPFPGVTLGNAAPAAPVNTSEPAPKKRLGGLFPGVTVGAAPLQGGPSPNPTSDNEGPPHGITPLVGPATAQTPSFGSSTIRNQRPNSPRRSETGPSEAVSSSNVPANPGHQFQELREISELSNELADAEGTRVVFAAEDVRRLHRPVETARHHNPEDIANLSAQFDVLEARYEEAKRALKEAAGDAVALDGWRGKYEGDGDAWVALTDLVEEVDDNNLYQRYRDAQAHLDELLDQQVDLLGMEFLKRRQKHGRRAMPRKVATRSAPRGSRSIKRLENAIDVRPKCQPQAGQDNGEGPSSGESEASKTASNGELNPPTNDSNGAMIPAPVTASASSDATPLASGESLEAGSLLDAFEAICGALQSLEITPSVPSPVEEHDAMANPAEGQIAESCQPQDGSQSGEDLAQHDGYMEWLGPEEYLSIPQGAMSAPAVQQPSQAPVEIEYYLPSHSKAEKRMGPVAPWTERKKQITRATVVKAGSGLLARIDNIQPSAPTGCVGQVAEDTVRKTESELLARDESIPAQPVQAVHAPVPAPPVSQVHTPSVETEEAPTLEVGSQSAVPQPAPIVPEPSAQVPLEAAMSEPAVPQPALAKKVRFAALPTEATVSEPAGSQWLQTVLAAKAKVATDGVVSELAASQQAPTASEPSSRTVTSAVAQPTPVVPDGTEKVAVQAVVSEPALSQQAPAALKPSPSGEDDSAWSDSDDDEWWPALQWQATSESDLADEEWWPALERQAP</sequence>
<feature type="compositionally biased region" description="Basic and acidic residues" evidence="2">
    <location>
        <begin position="401"/>
        <end position="411"/>
    </location>
</feature>
<evidence type="ECO:0000256" key="1">
    <source>
        <dbReference type="SAM" id="Coils"/>
    </source>
</evidence>
<evidence type="ECO:0000256" key="2">
    <source>
        <dbReference type="SAM" id="MobiDB-lite"/>
    </source>
</evidence>
<feature type="compositionally biased region" description="Polar residues" evidence="2">
    <location>
        <begin position="197"/>
        <end position="216"/>
    </location>
</feature>
<dbReference type="OrthoDB" id="4376054at2759"/>
<dbReference type="RefSeq" id="XP_056526598.1">
    <property type="nucleotide sequence ID" value="XM_056661432.1"/>
</dbReference>
<feature type="region of interest" description="Disordered" evidence="2">
    <location>
        <begin position="376"/>
        <end position="469"/>
    </location>
</feature>
<feature type="region of interest" description="Disordered" evidence="2">
    <location>
        <begin position="1"/>
        <end position="237"/>
    </location>
</feature>
<feature type="coiled-coil region" evidence="1">
    <location>
        <begin position="286"/>
        <end position="313"/>
    </location>
</feature>
<organism evidence="3 4">
    <name type="scientific">Penicillium bovifimosum</name>
    <dbReference type="NCBI Taxonomy" id="126998"/>
    <lineage>
        <taxon>Eukaryota</taxon>
        <taxon>Fungi</taxon>
        <taxon>Dikarya</taxon>
        <taxon>Ascomycota</taxon>
        <taxon>Pezizomycotina</taxon>
        <taxon>Eurotiomycetes</taxon>
        <taxon>Eurotiomycetidae</taxon>
        <taxon>Eurotiales</taxon>
        <taxon>Aspergillaceae</taxon>
        <taxon>Penicillium</taxon>
    </lineage>
</organism>
<protein>
    <submittedName>
        <fullName evidence="3">Uncharacterized protein</fullName>
    </submittedName>
</protein>
<feature type="compositionally biased region" description="Polar residues" evidence="2">
    <location>
        <begin position="763"/>
        <end position="784"/>
    </location>
</feature>
<feature type="compositionally biased region" description="Basic residues" evidence="2">
    <location>
        <begin position="376"/>
        <end position="389"/>
    </location>
</feature>
<keyword evidence="1" id="KW-0175">Coiled coil</keyword>
<dbReference type="GeneID" id="81400602"/>
<feature type="compositionally biased region" description="Acidic residues" evidence="2">
    <location>
        <begin position="822"/>
        <end position="836"/>
    </location>
</feature>